<gene>
    <name evidence="4" type="ORF">IV01_20190</name>
</gene>
<comment type="caution">
    <text evidence="4">The sequence shown here is derived from an EMBL/GenBank/DDBJ whole genome shotgun (WGS) entry which is preliminary data.</text>
</comment>
<dbReference type="AlphaFoldDB" id="A0A085VD43"/>
<dbReference type="PANTHER" id="PTHR43333:SF1">
    <property type="entry name" value="D-ISOMER SPECIFIC 2-HYDROXYACID DEHYDROGENASE NAD-BINDING DOMAIN-CONTAINING PROTEIN"/>
    <property type="match status" value="1"/>
</dbReference>
<feature type="domain" description="D-isomer specific 2-hydroxyacid dehydrogenase NAD-binding" evidence="3">
    <location>
        <begin position="104"/>
        <end position="273"/>
    </location>
</feature>
<sequence length="308" mass="33933">MKPLVLLGTGNGLDQVRESLLALDPTLTILRPDDEGAQQAEVALCWNPSAGSLGKFPDLRLIHSIAAGADQIFKDLSRPLHVPVCRIIDPDHRLGMVEYVLWGVLHYHRGFDQMLKNQAQVVWERPGQCPAKQTRVGVMGLGELGRAVAVQLSGLGFDTRGWARRPQQIGGVKTFQKAEFHEFLDGLDILVCLLPLTIETVGILGNETFAKMARGSVLINCGRGEHLQRDDLFAALDSGQLRGALLDVFEQEPLPADDTFWRHPQITVTPHIASSASYEVIAQQILENLRRLDADVPLANQVNSEQGY</sequence>
<evidence type="ECO:0000256" key="2">
    <source>
        <dbReference type="ARBA" id="ARBA00023027"/>
    </source>
</evidence>
<reference evidence="4 5" key="1">
    <citation type="submission" date="2014-07" db="EMBL/GenBank/DDBJ databases">
        <title>Draft Genome Sequences of Environmental Pseudomonas syringae strains.</title>
        <authorList>
            <person name="Baltrus D.A."/>
            <person name="Berge O."/>
            <person name="Morris C."/>
        </authorList>
    </citation>
    <scope>NUCLEOTIDE SEQUENCE [LARGE SCALE GENOMIC DNA]</scope>
    <source>
        <strain evidence="4 5">GAW0119</strain>
    </source>
</reference>
<protein>
    <submittedName>
        <fullName evidence="4">2-hydroxyacid dehydrogenase</fullName>
    </submittedName>
</protein>
<dbReference type="InterPro" id="IPR036291">
    <property type="entry name" value="NAD(P)-bd_dom_sf"/>
</dbReference>
<evidence type="ECO:0000259" key="3">
    <source>
        <dbReference type="Pfam" id="PF02826"/>
    </source>
</evidence>
<accession>A0A085VD43</accession>
<dbReference type="PANTHER" id="PTHR43333">
    <property type="entry name" value="2-HACID_DH_C DOMAIN-CONTAINING PROTEIN"/>
    <property type="match status" value="1"/>
</dbReference>
<dbReference type="SUPFAM" id="SSF51735">
    <property type="entry name" value="NAD(P)-binding Rossmann-fold domains"/>
    <property type="match status" value="1"/>
</dbReference>
<keyword evidence="2" id="KW-0520">NAD</keyword>
<organism evidence="4 5">
    <name type="scientific">Pseudomonas syringae</name>
    <dbReference type="NCBI Taxonomy" id="317"/>
    <lineage>
        <taxon>Bacteria</taxon>
        <taxon>Pseudomonadati</taxon>
        <taxon>Pseudomonadota</taxon>
        <taxon>Gammaproteobacteria</taxon>
        <taxon>Pseudomonadales</taxon>
        <taxon>Pseudomonadaceae</taxon>
        <taxon>Pseudomonas</taxon>
    </lineage>
</organism>
<dbReference type="Proteomes" id="UP000028631">
    <property type="component" value="Unassembled WGS sequence"/>
</dbReference>
<keyword evidence="5" id="KW-1185">Reference proteome</keyword>
<keyword evidence="1" id="KW-0560">Oxidoreductase</keyword>
<evidence type="ECO:0000313" key="4">
    <source>
        <dbReference type="EMBL" id="KFE53356.1"/>
    </source>
</evidence>
<evidence type="ECO:0000313" key="5">
    <source>
        <dbReference type="Proteomes" id="UP000028631"/>
    </source>
</evidence>
<dbReference type="RefSeq" id="WP_032630556.1">
    <property type="nucleotide sequence ID" value="NZ_JPQU01000060.1"/>
</dbReference>
<dbReference type="GO" id="GO:0016491">
    <property type="term" value="F:oxidoreductase activity"/>
    <property type="evidence" value="ECO:0007669"/>
    <property type="project" value="UniProtKB-KW"/>
</dbReference>
<dbReference type="Gene3D" id="3.40.50.720">
    <property type="entry name" value="NAD(P)-binding Rossmann-like Domain"/>
    <property type="match status" value="2"/>
</dbReference>
<dbReference type="Pfam" id="PF02826">
    <property type="entry name" value="2-Hacid_dh_C"/>
    <property type="match status" value="1"/>
</dbReference>
<dbReference type="CDD" id="cd12164">
    <property type="entry name" value="GDH_like_2"/>
    <property type="match status" value="1"/>
</dbReference>
<dbReference type="InterPro" id="IPR006140">
    <property type="entry name" value="D-isomer_DH_NAD-bd"/>
</dbReference>
<dbReference type="GO" id="GO:0051287">
    <property type="term" value="F:NAD binding"/>
    <property type="evidence" value="ECO:0007669"/>
    <property type="project" value="InterPro"/>
</dbReference>
<proteinExistence type="predicted"/>
<dbReference type="SUPFAM" id="SSF52283">
    <property type="entry name" value="Formate/glycerate dehydrogenase catalytic domain-like"/>
    <property type="match status" value="1"/>
</dbReference>
<evidence type="ECO:0000256" key="1">
    <source>
        <dbReference type="ARBA" id="ARBA00023002"/>
    </source>
</evidence>
<name>A0A085VD43_PSESX</name>
<dbReference type="OrthoDB" id="9787219at2"/>
<dbReference type="PATRIC" id="fig|317.175.peg.4210"/>
<dbReference type="EMBL" id="JPQU01000060">
    <property type="protein sequence ID" value="KFE53356.1"/>
    <property type="molecule type" value="Genomic_DNA"/>
</dbReference>